<evidence type="ECO:0000313" key="8">
    <source>
        <dbReference type="EMBL" id="CRK18940.1"/>
    </source>
</evidence>
<dbReference type="SUPFAM" id="SSF48264">
    <property type="entry name" value="Cytochrome P450"/>
    <property type="match status" value="1"/>
</dbReference>
<feature type="region of interest" description="Disordered" evidence="6">
    <location>
        <begin position="797"/>
        <end position="823"/>
    </location>
</feature>
<evidence type="ECO:0000256" key="4">
    <source>
        <dbReference type="ARBA" id="ARBA00023004"/>
    </source>
</evidence>
<dbReference type="Proteomes" id="UP000045706">
    <property type="component" value="Unassembled WGS sequence"/>
</dbReference>
<dbReference type="Gene3D" id="1.10.630.10">
    <property type="entry name" value="Cytochrome P450"/>
    <property type="match status" value="1"/>
</dbReference>
<evidence type="ECO:0000313" key="9">
    <source>
        <dbReference type="Proteomes" id="UP000045706"/>
    </source>
</evidence>
<evidence type="ECO:0000256" key="7">
    <source>
        <dbReference type="SAM" id="Phobius"/>
    </source>
</evidence>
<dbReference type="PRINTS" id="PR00463">
    <property type="entry name" value="EP450I"/>
</dbReference>
<dbReference type="Pfam" id="PF00067">
    <property type="entry name" value="p450"/>
    <property type="match status" value="1"/>
</dbReference>
<protein>
    <recommendedName>
        <fullName evidence="10">Cytochrome P450</fullName>
    </recommendedName>
</protein>
<evidence type="ECO:0008006" key="10">
    <source>
        <dbReference type="Google" id="ProtNLM"/>
    </source>
</evidence>
<accession>A0A0G4LB56</accession>
<dbReference type="InterPro" id="IPR050121">
    <property type="entry name" value="Cytochrome_P450_monoxygenase"/>
</dbReference>
<evidence type="ECO:0000256" key="6">
    <source>
        <dbReference type="SAM" id="MobiDB-lite"/>
    </source>
</evidence>
<dbReference type="InterPro" id="IPR017972">
    <property type="entry name" value="Cyt_P450_CS"/>
</dbReference>
<feature type="transmembrane region" description="Helical" evidence="7">
    <location>
        <begin position="12"/>
        <end position="33"/>
    </location>
</feature>
<dbReference type="GO" id="GO:0016705">
    <property type="term" value="F:oxidoreductase activity, acting on paired donors, with incorporation or reduction of molecular oxygen"/>
    <property type="evidence" value="ECO:0007669"/>
    <property type="project" value="InterPro"/>
</dbReference>
<evidence type="ECO:0000256" key="3">
    <source>
        <dbReference type="ARBA" id="ARBA00022723"/>
    </source>
</evidence>
<keyword evidence="2 5" id="KW-0349">Heme</keyword>
<gene>
    <name evidence="8" type="ORF">BN1723_011728</name>
</gene>
<feature type="region of interest" description="Disordered" evidence="6">
    <location>
        <begin position="878"/>
        <end position="912"/>
    </location>
</feature>
<dbReference type="PROSITE" id="PS00086">
    <property type="entry name" value="CYTOCHROME_P450"/>
    <property type="match status" value="1"/>
</dbReference>
<feature type="compositionally biased region" description="Low complexity" evidence="6">
    <location>
        <begin position="881"/>
        <end position="891"/>
    </location>
</feature>
<dbReference type="PANTHER" id="PTHR24305:SF103">
    <property type="entry name" value="P450, PUTATIVE (EUROFUNG)-RELATED"/>
    <property type="match status" value="1"/>
</dbReference>
<keyword evidence="7" id="KW-0812">Transmembrane</keyword>
<dbReference type="EMBL" id="CVQI01009446">
    <property type="protein sequence ID" value="CRK18940.1"/>
    <property type="molecule type" value="Genomic_DNA"/>
</dbReference>
<feature type="compositionally biased region" description="Acidic residues" evidence="6">
    <location>
        <begin position="967"/>
        <end position="997"/>
    </location>
</feature>
<feature type="region of interest" description="Disordered" evidence="6">
    <location>
        <begin position="655"/>
        <end position="683"/>
    </location>
</feature>
<dbReference type="InterPro" id="IPR002401">
    <property type="entry name" value="Cyt_P450_E_grp-I"/>
</dbReference>
<feature type="compositionally biased region" description="Pro residues" evidence="6">
    <location>
        <begin position="892"/>
        <end position="908"/>
    </location>
</feature>
<name>A0A0G4LB56_VERLO</name>
<evidence type="ECO:0000256" key="2">
    <source>
        <dbReference type="ARBA" id="ARBA00022617"/>
    </source>
</evidence>
<evidence type="ECO:0000256" key="5">
    <source>
        <dbReference type="PIRSR" id="PIRSR602401-1"/>
    </source>
</evidence>
<dbReference type="GO" id="GO:0005506">
    <property type="term" value="F:iron ion binding"/>
    <property type="evidence" value="ECO:0007669"/>
    <property type="project" value="InterPro"/>
</dbReference>
<feature type="compositionally biased region" description="Pro residues" evidence="6">
    <location>
        <begin position="941"/>
        <end position="957"/>
    </location>
</feature>
<dbReference type="AlphaFoldDB" id="A0A0G4LB56"/>
<evidence type="ECO:0000256" key="1">
    <source>
        <dbReference type="ARBA" id="ARBA00001971"/>
    </source>
</evidence>
<feature type="compositionally biased region" description="Low complexity" evidence="6">
    <location>
        <begin position="660"/>
        <end position="674"/>
    </location>
</feature>
<sequence length="1206" mass="134474">MPFLRGELFNSPSALLGIASGVVFILLVAYVVYQQFLHPLAGYPGPLLASLTDLWQVQQYLTLQQPYTLTQLHERYGEFVRYGPNKLSITAKEAVPIIYQKGGRRFPKTEFYEAFGGKKPNLFGMRSDDRHAVHRRHMSHGFSISSVKEMEHYLDANVKLLRHRIDGFARDGRPFDLKKLFHYYTIDVIGELAFSRSFGVQVSHDESLVPRVVPHTLLGSVTGAWPSMTQRLKRWLPLVPHAGLQDLFRSRAEVTQLASECVERRLGQVKEQGAGHRPDILTRLIQAKHPDTGEHMPRVDLEAEAFGLLAAGTHSTSATATLLFSNLLRNPEALAACAREVSDSLPPLDDDRPAYSITQVETHLPYLRACVRENFRLTPVFTMPLERRVMEPEGVFISGRHIQQGMDVAVCSHAFHHNPRVWGDDHDVFDPSRWDDDATAARARYLMHFGFGSRQCIGKTLALSNIYKLAATLLREFEFEMANAEERQVAARGGFRGKLPEMISVGVSDLKGPLMVTAKLAIAASALNLHTACVQPTIEVISMVSVAEKLIKGIMAKMQNVIQTTFGNEDVSVLAQFETAVTSLGAPNDFLALEETAAALQAKQQLMYEGLYANDKALAVTVGTHLSSEQIEALRDTQLVTDLSSLSIDAPDVVAPSSPPLASQSALLSLGSSPPSSPRVRCHLDSTDDAVSRLGTLPEAQKQREQELYEAQQRLQQQEQEEQQQLLNKQHMQLWFEEQTARQAQKLLDQQQQQRERQQLQEQQQLQELQQLQKQQEEEEQAALLEAAILEAFEQDAQEEADRWEATRQQEVQQQQQQQRPENSDIFSFVMPAPNREPISFPESAAAVHGISGTIEPRVTYSFDFAVAVPGAPPFFGSEQAGPAPGEALAAPPSPSLFLPPPSPPSPSPLGQKGVFDFTMIVPGAPPFFGSEQAGPVFGGVPPPLQPPSPVSVPVPAPTTAESASAADDEDEEEEEEEEEEESSDDDSDSSEDDDRSSEEMIRVNTYKNLIKLLDGTLDSKRFRWAGNHDGVDRFGDKAAVWEPEMRQFMIADWLAECTQEIGEDETADDVLYRVMSKVGHILLTEVLEPHSQPRDGPVVRGETVGMEVAQMLRPWANSLRSWKLARLDLIKAFRLAAEFRQILDDMVEQAQIEFRTVDIDDPGQARSVYDMYADFEGRPLFPNMIRLEPDEEIVEAWGWYVASGV</sequence>
<dbReference type="GO" id="GO:0020037">
    <property type="term" value="F:heme binding"/>
    <property type="evidence" value="ECO:0007669"/>
    <property type="project" value="InterPro"/>
</dbReference>
<dbReference type="InterPro" id="IPR001128">
    <property type="entry name" value="Cyt_P450"/>
</dbReference>
<feature type="binding site" description="axial binding residue" evidence="5">
    <location>
        <position position="456"/>
    </location>
    <ligand>
        <name>heme</name>
        <dbReference type="ChEBI" id="CHEBI:30413"/>
    </ligand>
    <ligandPart>
        <name>Fe</name>
        <dbReference type="ChEBI" id="CHEBI:18248"/>
    </ligandPart>
</feature>
<keyword evidence="3 5" id="KW-0479">Metal-binding</keyword>
<keyword evidence="7" id="KW-0472">Membrane</keyword>
<keyword evidence="7" id="KW-1133">Transmembrane helix</keyword>
<dbReference type="PANTHER" id="PTHR24305">
    <property type="entry name" value="CYTOCHROME P450"/>
    <property type="match status" value="1"/>
</dbReference>
<proteinExistence type="predicted"/>
<comment type="cofactor">
    <cofactor evidence="1 5">
        <name>heme</name>
        <dbReference type="ChEBI" id="CHEBI:30413"/>
    </cofactor>
</comment>
<feature type="compositionally biased region" description="Low complexity" evidence="6">
    <location>
        <begin position="809"/>
        <end position="819"/>
    </location>
</feature>
<dbReference type="PRINTS" id="PR00385">
    <property type="entry name" value="P450"/>
</dbReference>
<organism evidence="8 9">
    <name type="scientific">Verticillium longisporum</name>
    <name type="common">Verticillium dahliae var. longisporum</name>
    <dbReference type="NCBI Taxonomy" id="100787"/>
    <lineage>
        <taxon>Eukaryota</taxon>
        <taxon>Fungi</taxon>
        <taxon>Dikarya</taxon>
        <taxon>Ascomycota</taxon>
        <taxon>Pezizomycotina</taxon>
        <taxon>Sordariomycetes</taxon>
        <taxon>Hypocreomycetidae</taxon>
        <taxon>Glomerellales</taxon>
        <taxon>Plectosphaerellaceae</taxon>
        <taxon>Verticillium</taxon>
    </lineage>
</organism>
<dbReference type="InterPro" id="IPR036396">
    <property type="entry name" value="Cyt_P450_sf"/>
</dbReference>
<reference evidence="9" key="1">
    <citation type="submission" date="2015-05" db="EMBL/GenBank/DDBJ databases">
        <authorList>
            <person name="Fogelqvist Johan"/>
        </authorList>
    </citation>
    <scope>NUCLEOTIDE SEQUENCE [LARGE SCALE GENOMIC DNA]</scope>
</reference>
<feature type="region of interest" description="Disordered" evidence="6">
    <location>
        <begin position="933"/>
        <end position="1002"/>
    </location>
</feature>
<keyword evidence="4 5" id="KW-0408">Iron</keyword>
<dbReference type="GO" id="GO:0004497">
    <property type="term" value="F:monooxygenase activity"/>
    <property type="evidence" value="ECO:0007669"/>
    <property type="project" value="InterPro"/>
</dbReference>